<dbReference type="AlphaFoldDB" id="A0A914Z3Z6"/>
<evidence type="ECO:0000313" key="2">
    <source>
        <dbReference type="Proteomes" id="UP000887577"/>
    </source>
</evidence>
<dbReference type="Proteomes" id="UP000887577">
    <property type="component" value="Unplaced"/>
</dbReference>
<sequence>MTWQPRNSGEDSDDDDDGNDTSLELSTNDLKPSNEVSSIRGNFKSETDLDSPKKSNKIWSIADTIDARADSAASNTSSTSKSSSQQQLSSHQEEKPIFPTTSTNLSSLLGQTPPTSSSTITNNNASTNSIGLPNPAATAGFPNQMFMQAMAANRLPMPQQLYAFMQQQQQHHQAAQVQQAAAAFQQQQQIAAMLRNAGNLHPMLFNNFLMNGGAAAAMNGLSNLNSIPPQPSTSSRPNSPSPNHHDPANTSSIDCGWNHVLFSLFDRKVNNNPLPSLTDKP</sequence>
<name>A0A914Z3Z6_9BILA</name>
<evidence type="ECO:0000313" key="3">
    <source>
        <dbReference type="WBParaSite" id="PSU_v2.g6613.t1"/>
    </source>
</evidence>
<feature type="compositionally biased region" description="Low complexity" evidence="1">
    <location>
        <begin position="112"/>
        <end position="130"/>
    </location>
</feature>
<reference evidence="3" key="1">
    <citation type="submission" date="2022-11" db="UniProtKB">
        <authorList>
            <consortium name="WormBaseParasite"/>
        </authorList>
    </citation>
    <scope>IDENTIFICATION</scope>
</reference>
<feature type="compositionally biased region" description="Acidic residues" evidence="1">
    <location>
        <begin position="10"/>
        <end position="19"/>
    </location>
</feature>
<accession>A0A914Z3Z6</accession>
<keyword evidence="2" id="KW-1185">Reference proteome</keyword>
<feature type="region of interest" description="Disordered" evidence="1">
    <location>
        <begin position="1"/>
        <end position="56"/>
    </location>
</feature>
<proteinExistence type="predicted"/>
<feature type="compositionally biased region" description="Low complexity" evidence="1">
    <location>
        <begin position="70"/>
        <end position="90"/>
    </location>
</feature>
<feature type="compositionally biased region" description="Low complexity" evidence="1">
    <location>
        <begin position="222"/>
        <end position="242"/>
    </location>
</feature>
<organism evidence="2 3">
    <name type="scientific">Panagrolaimus superbus</name>
    <dbReference type="NCBI Taxonomy" id="310955"/>
    <lineage>
        <taxon>Eukaryota</taxon>
        <taxon>Metazoa</taxon>
        <taxon>Ecdysozoa</taxon>
        <taxon>Nematoda</taxon>
        <taxon>Chromadorea</taxon>
        <taxon>Rhabditida</taxon>
        <taxon>Tylenchina</taxon>
        <taxon>Panagrolaimomorpha</taxon>
        <taxon>Panagrolaimoidea</taxon>
        <taxon>Panagrolaimidae</taxon>
        <taxon>Panagrolaimus</taxon>
    </lineage>
</organism>
<protein>
    <submittedName>
        <fullName evidence="3">Uncharacterized protein</fullName>
    </submittedName>
</protein>
<feature type="compositionally biased region" description="Basic and acidic residues" evidence="1">
    <location>
        <begin position="43"/>
        <end position="53"/>
    </location>
</feature>
<feature type="compositionally biased region" description="Polar residues" evidence="1">
    <location>
        <begin position="99"/>
        <end position="110"/>
    </location>
</feature>
<dbReference type="WBParaSite" id="PSU_v2.g6613.t1">
    <property type="protein sequence ID" value="PSU_v2.g6613.t1"/>
    <property type="gene ID" value="PSU_v2.g6613"/>
</dbReference>
<feature type="region of interest" description="Disordered" evidence="1">
    <location>
        <begin position="222"/>
        <end position="251"/>
    </location>
</feature>
<feature type="region of interest" description="Disordered" evidence="1">
    <location>
        <begin position="70"/>
        <end position="131"/>
    </location>
</feature>
<evidence type="ECO:0000256" key="1">
    <source>
        <dbReference type="SAM" id="MobiDB-lite"/>
    </source>
</evidence>
<feature type="compositionally biased region" description="Polar residues" evidence="1">
    <location>
        <begin position="21"/>
        <end position="40"/>
    </location>
</feature>